<feature type="repeat" description="TPR" evidence="1">
    <location>
        <begin position="122"/>
        <end position="155"/>
    </location>
</feature>
<dbReference type="Pfam" id="PF14559">
    <property type="entry name" value="TPR_19"/>
    <property type="match status" value="1"/>
</dbReference>
<dbReference type="RefSeq" id="WP_076170121.1">
    <property type="nucleotide sequence ID" value="NZ_MRTP01000002.1"/>
</dbReference>
<reference evidence="2 3" key="1">
    <citation type="submission" date="2016-11" db="EMBL/GenBank/DDBJ databases">
        <title>Paenibacillus species isolates.</title>
        <authorList>
            <person name="Beno S.M."/>
        </authorList>
    </citation>
    <scope>NUCLEOTIDE SEQUENCE [LARGE SCALE GENOMIC DNA]</scope>
    <source>
        <strain evidence="2 3">FSL R5-0378</strain>
    </source>
</reference>
<dbReference type="STRING" id="297318.BK138_13900"/>
<evidence type="ECO:0000313" key="2">
    <source>
        <dbReference type="EMBL" id="OMF55729.1"/>
    </source>
</evidence>
<dbReference type="PANTHER" id="PTHR12558">
    <property type="entry name" value="CELL DIVISION CYCLE 16,23,27"/>
    <property type="match status" value="1"/>
</dbReference>
<name>A0A1R1EVD8_9BACL</name>
<dbReference type="SMART" id="SM00028">
    <property type="entry name" value="TPR"/>
    <property type="match status" value="3"/>
</dbReference>
<organism evidence="2 3">
    <name type="scientific">Paenibacillus rhizosphaerae</name>
    <dbReference type="NCBI Taxonomy" id="297318"/>
    <lineage>
        <taxon>Bacteria</taxon>
        <taxon>Bacillati</taxon>
        <taxon>Bacillota</taxon>
        <taxon>Bacilli</taxon>
        <taxon>Bacillales</taxon>
        <taxon>Paenibacillaceae</taxon>
        <taxon>Paenibacillus</taxon>
    </lineage>
</organism>
<evidence type="ECO:0000313" key="3">
    <source>
        <dbReference type="Proteomes" id="UP000187172"/>
    </source>
</evidence>
<sequence length="178" mass="20322">MQSEPFVQKAYHCILQNDFEEALHWFEAAIAENPEDAEIHYRCSVTYARSNRLDKAMERALEASRLAPDKPEYGLYVQHLQAMRIVQDAKKTIDSPDVAPANQLYETVSILKEAVRLDPLYGEAYIWLALAYSQLNEHALAISAIKEVIALQPHDHGLQDMLEQLKGRLNSYLYDSST</sequence>
<keyword evidence="1" id="KW-0802">TPR repeat</keyword>
<dbReference type="AlphaFoldDB" id="A0A1R1EVD8"/>
<dbReference type="InterPro" id="IPR011990">
    <property type="entry name" value="TPR-like_helical_dom_sf"/>
</dbReference>
<dbReference type="EMBL" id="MRTP01000002">
    <property type="protein sequence ID" value="OMF55729.1"/>
    <property type="molecule type" value="Genomic_DNA"/>
</dbReference>
<dbReference type="Pfam" id="PF13181">
    <property type="entry name" value="TPR_8"/>
    <property type="match status" value="1"/>
</dbReference>
<comment type="caution">
    <text evidence="2">The sequence shown here is derived from an EMBL/GenBank/DDBJ whole genome shotgun (WGS) entry which is preliminary data.</text>
</comment>
<dbReference type="InterPro" id="IPR019734">
    <property type="entry name" value="TPR_rpt"/>
</dbReference>
<dbReference type="Proteomes" id="UP000187172">
    <property type="component" value="Unassembled WGS sequence"/>
</dbReference>
<dbReference type="PROSITE" id="PS50005">
    <property type="entry name" value="TPR"/>
    <property type="match status" value="1"/>
</dbReference>
<keyword evidence="3" id="KW-1185">Reference proteome</keyword>
<dbReference type="SUPFAM" id="SSF48452">
    <property type="entry name" value="TPR-like"/>
    <property type="match status" value="1"/>
</dbReference>
<proteinExistence type="predicted"/>
<accession>A0A1R1EVD8</accession>
<gene>
    <name evidence="2" type="ORF">BK138_13900</name>
</gene>
<dbReference type="PANTHER" id="PTHR12558:SF13">
    <property type="entry name" value="CELL DIVISION CYCLE PROTEIN 27 HOMOLOG"/>
    <property type="match status" value="1"/>
</dbReference>
<dbReference type="Gene3D" id="1.25.40.10">
    <property type="entry name" value="Tetratricopeptide repeat domain"/>
    <property type="match status" value="2"/>
</dbReference>
<protein>
    <submittedName>
        <fullName evidence="2">Uncharacterized protein</fullName>
    </submittedName>
</protein>
<evidence type="ECO:0000256" key="1">
    <source>
        <dbReference type="PROSITE-ProRule" id="PRU00339"/>
    </source>
</evidence>